<dbReference type="EMBL" id="NCSJ02000086">
    <property type="protein sequence ID" value="RFU31022.1"/>
    <property type="molecule type" value="Genomic_DNA"/>
</dbReference>
<keyword evidence="2" id="KW-1185">Reference proteome</keyword>
<protein>
    <submittedName>
        <fullName evidence="1">Uncharacterized protein</fullName>
    </submittedName>
</protein>
<dbReference type="AlphaFoldDB" id="A0A3E2HD03"/>
<dbReference type="PANTHER" id="PTHR36091">
    <property type="entry name" value="ALTERED INHERITANCE OF MITOCHONDRIA PROTEIN 9, MITOCHONDRIAL"/>
    <property type="match status" value="1"/>
</dbReference>
<sequence length="186" mass="21514">MSVALRAMREDGSVEDILEADLYRYTRHRWTYAFGNPLRGVLDIPTPRIIAWSARKNNPVGAKYILEEKAPGQALWTLWQDWDRVPIIARFGIIWQVVEMERKLTDTKFKYCGSIYFKEDMPHGYRLVITSTVSPSILEQFTIGPLVHMDHWRKVKASMDLNRGPLAPEGLATLVMIITCPCLYRM</sequence>
<feature type="non-terminal residue" evidence="1">
    <location>
        <position position="1"/>
    </location>
</feature>
<comment type="caution">
    <text evidence="1">The sequence shown here is derived from an EMBL/GenBank/DDBJ whole genome shotgun (WGS) entry which is preliminary data.</text>
</comment>
<feature type="non-terminal residue" evidence="1">
    <location>
        <position position="186"/>
    </location>
</feature>
<dbReference type="STRING" id="5539.A0A3E2HD03"/>
<gene>
    <name evidence="1" type="ORF">B7463_g5319</name>
</gene>
<dbReference type="InterPro" id="IPR051035">
    <property type="entry name" value="Mito_inheritance_9"/>
</dbReference>
<reference evidence="1 2" key="1">
    <citation type="submission" date="2018-05" db="EMBL/GenBank/DDBJ databases">
        <title>Draft genome sequence of Scytalidium lignicola DSM 105466, a ubiquitous saprotrophic fungus.</title>
        <authorList>
            <person name="Buettner E."/>
            <person name="Gebauer A.M."/>
            <person name="Hofrichter M."/>
            <person name="Liers C."/>
            <person name="Kellner H."/>
        </authorList>
    </citation>
    <scope>NUCLEOTIDE SEQUENCE [LARGE SCALE GENOMIC DNA]</scope>
    <source>
        <strain evidence="1 2">DSM 105466</strain>
    </source>
</reference>
<dbReference type="OrthoDB" id="2968323at2759"/>
<proteinExistence type="predicted"/>
<evidence type="ECO:0000313" key="2">
    <source>
        <dbReference type="Proteomes" id="UP000258309"/>
    </source>
</evidence>
<dbReference type="Proteomes" id="UP000258309">
    <property type="component" value="Unassembled WGS sequence"/>
</dbReference>
<dbReference type="PANTHER" id="PTHR36091:SF2">
    <property type="entry name" value="AMINOGLYCOSIDE PHOSPHOTRANSFERASE DOMAIN-CONTAINING PROTEIN"/>
    <property type="match status" value="1"/>
</dbReference>
<accession>A0A3E2HD03</accession>
<evidence type="ECO:0000313" key="1">
    <source>
        <dbReference type="EMBL" id="RFU31022.1"/>
    </source>
</evidence>
<name>A0A3E2HD03_SCYLI</name>
<organism evidence="1 2">
    <name type="scientific">Scytalidium lignicola</name>
    <name type="common">Hyphomycete</name>
    <dbReference type="NCBI Taxonomy" id="5539"/>
    <lineage>
        <taxon>Eukaryota</taxon>
        <taxon>Fungi</taxon>
        <taxon>Dikarya</taxon>
        <taxon>Ascomycota</taxon>
        <taxon>Pezizomycotina</taxon>
        <taxon>Leotiomycetes</taxon>
        <taxon>Leotiomycetes incertae sedis</taxon>
        <taxon>Scytalidium</taxon>
    </lineage>
</organism>
<dbReference type="GO" id="GO:0005739">
    <property type="term" value="C:mitochondrion"/>
    <property type="evidence" value="ECO:0007669"/>
    <property type="project" value="TreeGrafter"/>
</dbReference>